<accession>A0A7C5RVB7</accession>
<dbReference type="Pfam" id="PF08450">
    <property type="entry name" value="SGL"/>
    <property type="match status" value="1"/>
</dbReference>
<reference evidence="3" key="1">
    <citation type="journal article" date="2020" name="mSystems">
        <title>Genome- and Community-Level Interaction Insights into Carbon Utilization and Element Cycling Functions of Hydrothermarchaeota in Hydrothermal Sediment.</title>
        <authorList>
            <person name="Zhou Z."/>
            <person name="Liu Y."/>
            <person name="Xu W."/>
            <person name="Pan J."/>
            <person name="Luo Z.H."/>
            <person name="Li M."/>
        </authorList>
    </citation>
    <scope>NUCLEOTIDE SEQUENCE [LARGE SCALE GENOMIC DNA]</scope>
    <source>
        <strain evidence="3">SpSt-1065</strain>
    </source>
</reference>
<protein>
    <submittedName>
        <fullName evidence="3">Gluconolaconase</fullName>
    </submittedName>
</protein>
<feature type="domain" description="SMP-30/Gluconolactonase/LRE-like region" evidence="2">
    <location>
        <begin position="108"/>
        <end position="299"/>
    </location>
</feature>
<sequence>MVACWRAWQQASSTSDARPSHEGTLWQQDIYPTAEGGTMDPLIPLRYARVFFDGFLTEPRLDHPEGIAIAPDGAIWCGGEAGQLYRISPDGSEIKLMASTGGFILGLAFDEIGRLYACDVAHQTVYRFDPATGDLTPFAGVRCGQTLRTPNWPVVDVQRRRLYVSDSSRMDQAAPGIWAFDLETGRGALWYPKALHFANGMALRADGQALYVAETFARRITCIPICPDGSPGEGELVLTNLPGLPDGLALDEAGNLYIACYEPSRIFRLTPTGELQLLLDDPEAHLLCHPTNLAFRGKEVFIANLGRWHITQVVLDIGGVPLPVRVP</sequence>
<keyword evidence="1" id="KW-0378">Hydrolase</keyword>
<dbReference type="AlphaFoldDB" id="A0A7C5RVB7"/>
<evidence type="ECO:0000256" key="1">
    <source>
        <dbReference type="ARBA" id="ARBA00022801"/>
    </source>
</evidence>
<proteinExistence type="predicted"/>
<comment type="caution">
    <text evidence="3">The sequence shown here is derived from an EMBL/GenBank/DDBJ whole genome shotgun (WGS) entry which is preliminary data.</text>
</comment>
<dbReference type="InterPro" id="IPR011042">
    <property type="entry name" value="6-blade_b-propeller_TolB-like"/>
</dbReference>
<dbReference type="Pfam" id="PF20067">
    <property type="entry name" value="SSL_N"/>
    <property type="match status" value="1"/>
</dbReference>
<dbReference type="InterPro" id="IPR013658">
    <property type="entry name" value="SGL"/>
</dbReference>
<dbReference type="GO" id="GO:0016787">
    <property type="term" value="F:hydrolase activity"/>
    <property type="evidence" value="ECO:0007669"/>
    <property type="project" value="UniProtKB-KW"/>
</dbReference>
<organism evidence="3">
    <name type="scientific">Thermomicrobium roseum</name>
    <dbReference type="NCBI Taxonomy" id="500"/>
    <lineage>
        <taxon>Bacteria</taxon>
        <taxon>Pseudomonadati</taxon>
        <taxon>Thermomicrobiota</taxon>
        <taxon>Thermomicrobia</taxon>
        <taxon>Thermomicrobiales</taxon>
        <taxon>Thermomicrobiaceae</taxon>
        <taxon>Thermomicrobium</taxon>
    </lineage>
</organism>
<evidence type="ECO:0000313" key="3">
    <source>
        <dbReference type="EMBL" id="HHM96922.1"/>
    </source>
</evidence>
<dbReference type="EMBL" id="DRWX01000320">
    <property type="protein sequence ID" value="HHM96922.1"/>
    <property type="molecule type" value="Genomic_DNA"/>
</dbReference>
<name>A0A7C5RVB7_THERO</name>
<dbReference type="PANTHER" id="PTHR47572:SF4">
    <property type="entry name" value="LACTONASE DRP35"/>
    <property type="match status" value="1"/>
</dbReference>
<dbReference type="SUPFAM" id="SSF63829">
    <property type="entry name" value="Calcium-dependent phosphotriesterase"/>
    <property type="match status" value="1"/>
</dbReference>
<evidence type="ECO:0000259" key="2">
    <source>
        <dbReference type="Pfam" id="PF08450"/>
    </source>
</evidence>
<dbReference type="PANTHER" id="PTHR47572">
    <property type="entry name" value="LIPOPROTEIN-RELATED"/>
    <property type="match status" value="1"/>
</dbReference>
<dbReference type="Gene3D" id="2.120.10.30">
    <property type="entry name" value="TolB, C-terminal domain"/>
    <property type="match status" value="1"/>
</dbReference>
<dbReference type="InterPro" id="IPR051262">
    <property type="entry name" value="SMP-30/CGR1_Lactonase"/>
</dbReference>
<gene>
    <name evidence="3" type="ORF">ENM21_06905</name>
</gene>